<proteinExistence type="predicted"/>
<sequence>SGKSTLGNILGNILDKDSCKFKTEDSNDPVTKNCEKCSIIFKNNTIDTPGLNQPTSVKLISKSIYNNFKIKEIRTMIFVIVYGSFDNTLKIIKLLGDQTASNKIVAFTKLDRKQIKE</sequence>
<gene>
    <name evidence="1" type="ORF">RPERSI_LOCUS35175</name>
</gene>
<organism evidence="1 2">
    <name type="scientific">Racocetra persica</name>
    <dbReference type="NCBI Taxonomy" id="160502"/>
    <lineage>
        <taxon>Eukaryota</taxon>
        <taxon>Fungi</taxon>
        <taxon>Fungi incertae sedis</taxon>
        <taxon>Mucoromycota</taxon>
        <taxon>Glomeromycotina</taxon>
        <taxon>Glomeromycetes</taxon>
        <taxon>Diversisporales</taxon>
        <taxon>Gigasporaceae</taxon>
        <taxon>Racocetra</taxon>
    </lineage>
</organism>
<evidence type="ECO:0000313" key="1">
    <source>
        <dbReference type="EMBL" id="CAG8848532.1"/>
    </source>
</evidence>
<feature type="non-terminal residue" evidence="1">
    <location>
        <position position="1"/>
    </location>
</feature>
<keyword evidence="2" id="KW-1185">Reference proteome</keyword>
<name>A0ACA9SVJ5_9GLOM</name>
<dbReference type="EMBL" id="CAJVQC010161211">
    <property type="protein sequence ID" value="CAG8848532.1"/>
    <property type="molecule type" value="Genomic_DNA"/>
</dbReference>
<accession>A0ACA9SVJ5</accession>
<protein>
    <submittedName>
        <fullName evidence="1">8241_t:CDS:1</fullName>
    </submittedName>
</protein>
<dbReference type="Proteomes" id="UP000789920">
    <property type="component" value="Unassembled WGS sequence"/>
</dbReference>
<evidence type="ECO:0000313" key="2">
    <source>
        <dbReference type="Proteomes" id="UP000789920"/>
    </source>
</evidence>
<comment type="caution">
    <text evidence="1">The sequence shown here is derived from an EMBL/GenBank/DDBJ whole genome shotgun (WGS) entry which is preliminary data.</text>
</comment>
<feature type="non-terminal residue" evidence="1">
    <location>
        <position position="117"/>
    </location>
</feature>
<reference evidence="1" key="1">
    <citation type="submission" date="2021-06" db="EMBL/GenBank/DDBJ databases">
        <authorList>
            <person name="Kallberg Y."/>
            <person name="Tangrot J."/>
            <person name="Rosling A."/>
        </authorList>
    </citation>
    <scope>NUCLEOTIDE SEQUENCE</scope>
    <source>
        <strain evidence="1">MA461A</strain>
    </source>
</reference>